<organism evidence="1 2">
    <name type="scientific">Port-miou virus</name>
    <dbReference type="NCBI Taxonomy" id="1733873"/>
    <lineage>
        <taxon>Viruses</taxon>
        <taxon>Varidnaviria</taxon>
        <taxon>Bamfordvirae</taxon>
        <taxon>Nucleocytoviricota</taxon>
        <taxon>Megaviricetes</taxon>
        <taxon>Pimascovirales</taxon>
        <taxon>Pimascovirales incertae sedis</taxon>
        <taxon>Marseilleviridae</taxon>
        <taxon>Losannavirus</taxon>
        <taxon>Losannavirus lausannense</taxon>
        <taxon>Lausannevirus</taxon>
    </lineage>
</organism>
<proteinExistence type="predicted"/>
<protein>
    <submittedName>
        <fullName evidence="1">Uncharacterized protein</fullName>
    </submittedName>
</protein>
<evidence type="ECO:0000313" key="2">
    <source>
        <dbReference type="Proteomes" id="UP000319438"/>
    </source>
</evidence>
<reference evidence="1" key="1">
    <citation type="journal article" date="2015" name="Genome Announc.">
        <title>Complete Genome Sequence of a New Member of the Marseilleviridae Recovered from the Brackish Submarine Spring in the Cassis Port-Miou Calanque, France.</title>
        <authorList>
            <person name="Doutre G."/>
            <person name="Arfib B."/>
            <person name="Rochette P."/>
            <person name="Claverie J.M."/>
            <person name="Bonin P."/>
            <person name="Abergel C."/>
        </authorList>
    </citation>
    <scope>NUCLEOTIDE SEQUENCE [LARGE SCALE GENOMIC DNA]</scope>
    <source>
        <strain evidence="1">1</strain>
    </source>
</reference>
<name>A0A0N9PU61_9VIRU</name>
<evidence type="ECO:0000313" key="1">
    <source>
        <dbReference type="EMBL" id="ALH06741.1"/>
    </source>
</evidence>
<gene>
    <name evidence="1" type="ORF">PMV_043</name>
</gene>
<dbReference type="Proteomes" id="UP000319438">
    <property type="component" value="Segment"/>
</dbReference>
<sequence>MFMLPKKMSSIYLEEVQKFLKEEFNIGKDGVTFTTTDLGRGETRVFCNVEGWHGDAIYWDEFLLGGSCVDMLHTRMKGSKEEKLGFLKKQLGNILLNSNAVEVRKQMTVLREENEKLKSYISRLREKKRELKYTPGKRGASNAQEHFQSLC</sequence>
<accession>A0A0N9PU61</accession>
<dbReference type="EMBL" id="KT428292">
    <property type="protein sequence ID" value="ALH06741.1"/>
    <property type="molecule type" value="Genomic_DNA"/>
</dbReference>